<feature type="binding site" evidence="8">
    <location>
        <position position="114"/>
    </location>
    <ligand>
        <name>Mg(2+)</name>
        <dbReference type="ChEBI" id="CHEBI:18420"/>
    </ligand>
</feature>
<dbReference type="NCBIfam" id="TIGR00347">
    <property type="entry name" value="bioD"/>
    <property type="match status" value="1"/>
</dbReference>
<reference evidence="9 10" key="1">
    <citation type="submission" date="2014-06" db="EMBL/GenBank/DDBJ databases">
        <authorList>
            <person name="Urmite Genomes Urmite Genomes"/>
        </authorList>
    </citation>
    <scope>NUCLEOTIDE SEQUENCE [LARGE SCALE GENOMIC DNA]</scope>
</reference>
<dbReference type="GO" id="GO:0000287">
    <property type="term" value="F:magnesium ion binding"/>
    <property type="evidence" value="ECO:0007669"/>
    <property type="project" value="UniProtKB-UniRule"/>
</dbReference>
<sequence>MRPYFITGTDTDCGKTYVSCQLLDYFKNREKPALALKPVASGCRENNGQLESEDVLHLTKHNSPTAYPINGWQYAPPISPHLAAKAVNSSLSVKELASFCLDERYQSFSPLLIEGAGGLMVPLNDEETWVDFLTFTKIPAIVVVGMKLGCINHALLTDAVLKMNNIETVGWIANCLDSSMLALEGNLATLTDKMQIPLLGVLPYKGKFEGDNLERMLC</sequence>
<dbReference type="Gene3D" id="3.40.50.300">
    <property type="entry name" value="P-loop containing nucleotide triphosphate hydrolases"/>
    <property type="match status" value="1"/>
</dbReference>
<comment type="cofactor">
    <cofactor evidence="8">
        <name>Mg(2+)</name>
        <dbReference type="ChEBI" id="CHEBI:18420"/>
    </cofactor>
</comment>
<dbReference type="PANTHER" id="PTHR43210">
    <property type="entry name" value="DETHIOBIOTIN SYNTHETASE"/>
    <property type="match status" value="1"/>
</dbReference>
<dbReference type="HAMAP" id="MF_00336">
    <property type="entry name" value="BioD"/>
    <property type="match status" value="1"/>
</dbReference>
<keyword evidence="1 8" id="KW-0963">Cytoplasm</keyword>
<evidence type="ECO:0000256" key="4">
    <source>
        <dbReference type="ARBA" id="ARBA00022741"/>
    </source>
</evidence>
<feature type="binding site" evidence="8">
    <location>
        <begin position="114"/>
        <end position="117"/>
    </location>
    <ligand>
        <name>ATP</name>
        <dbReference type="ChEBI" id="CHEBI:30616"/>
    </ligand>
</feature>
<comment type="similarity">
    <text evidence="8">Belongs to the dethiobiotin synthetase family.</text>
</comment>
<keyword evidence="7 8" id="KW-0460">Magnesium</keyword>
<protein>
    <recommendedName>
        <fullName evidence="8">ATP-dependent dethiobiotin synthetase BioD</fullName>
        <ecNumber evidence="8">6.3.3.3</ecNumber>
    </recommendedName>
    <alternativeName>
        <fullName evidence="8">DTB synthetase</fullName>
        <shortName evidence="8">DTBS</shortName>
    </alternativeName>
    <alternativeName>
        <fullName evidence="8">Dethiobiotin synthase</fullName>
    </alternativeName>
</protein>
<evidence type="ECO:0000256" key="2">
    <source>
        <dbReference type="ARBA" id="ARBA00022598"/>
    </source>
</evidence>
<evidence type="ECO:0000256" key="3">
    <source>
        <dbReference type="ARBA" id="ARBA00022723"/>
    </source>
</evidence>
<keyword evidence="6 8" id="KW-0067">ATP-binding</keyword>
<keyword evidence="5 8" id="KW-0093">Biotin biosynthesis</keyword>
<organism evidence="9 10">
    <name type="scientific">Legionella massiliensis</name>
    <dbReference type="NCBI Taxonomy" id="1034943"/>
    <lineage>
        <taxon>Bacteria</taxon>
        <taxon>Pseudomonadati</taxon>
        <taxon>Pseudomonadota</taxon>
        <taxon>Gammaproteobacteria</taxon>
        <taxon>Legionellales</taxon>
        <taxon>Legionellaceae</taxon>
        <taxon>Legionella</taxon>
    </lineage>
</organism>
<feature type="active site" evidence="8">
    <location>
        <position position="37"/>
    </location>
</feature>
<evidence type="ECO:0000256" key="5">
    <source>
        <dbReference type="ARBA" id="ARBA00022756"/>
    </source>
</evidence>
<dbReference type="eggNOG" id="COG0132">
    <property type="taxonomic scope" value="Bacteria"/>
</dbReference>
<dbReference type="PANTHER" id="PTHR43210:SF5">
    <property type="entry name" value="DETHIOBIOTIN SYNTHETASE"/>
    <property type="match status" value="1"/>
</dbReference>
<dbReference type="GO" id="GO:0005829">
    <property type="term" value="C:cytosol"/>
    <property type="evidence" value="ECO:0007669"/>
    <property type="project" value="TreeGrafter"/>
</dbReference>
<dbReference type="FunFam" id="3.40.50.300:FF:000292">
    <property type="entry name" value="ATP-dependent dethiobiotin synthetase BioD"/>
    <property type="match status" value="1"/>
</dbReference>
<evidence type="ECO:0000256" key="8">
    <source>
        <dbReference type="HAMAP-Rule" id="MF_00336"/>
    </source>
</evidence>
<evidence type="ECO:0000256" key="7">
    <source>
        <dbReference type="ARBA" id="ARBA00022842"/>
    </source>
</evidence>
<dbReference type="InterPro" id="IPR027417">
    <property type="entry name" value="P-loop_NTPase"/>
</dbReference>
<keyword evidence="2 8" id="KW-0436">Ligase</keyword>
<comment type="function">
    <text evidence="8">Catalyzes a mechanistically unusual reaction, the ATP-dependent insertion of CO2 between the N7 and N8 nitrogen atoms of 7,8-diaminopelargonic acid (DAPA, also called 7,8-diammoniononanoate) to form a ureido ring.</text>
</comment>
<gene>
    <name evidence="8 9" type="primary">bioD</name>
    <name evidence="9" type="ORF">BN59_02725</name>
</gene>
<dbReference type="RefSeq" id="WP_043874910.1">
    <property type="nucleotide sequence ID" value="NZ_CCVW01000003.1"/>
</dbReference>
<dbReference type="EMBL" id="CCSB01000003">
    <property type="protein sequence ID" value="CDZ78415.1"/>
    <property type="molecule type" value="Genomic_DNA"/>
</dbReference>
<feature type="binding site" evidence="8">
    <location>
        <position position="41"/>
    </location>
    <ligand>
        <name>substrate</name>
    </ligand>
</feature>
<feature type="binding site" evidence="8">
    <location>
        <begin position="12"/>
        <end position="17"/>
    </location>
    <ligand>
        <name>ATP</name>
        <dbReference type="ChEBI" id="CHEBI:30616"/>
    </ligand>
</feature>
<evidence type="ECO:0000256" key="1">
    <source>
        <dbReference type="ARBA" id="ARBA00022490"/>
    </source>
</evidence>
<feature type="binding site" evidence="8">
    <location>
        <position position="54"/>
    </location>
    <ligand>
        <name>ATP</name>
        <dbReference type="ChEBI" id="CHEBI:30616"/>
    </ligand>
</feature>
<comment type="pathway">
    <text evidence="8">Cofactor biosynthesis; biotin biosynthesis; biotin from 7,8-diaminononanoate: step 1/2.</text>
</comment>
<feature type="binding site" evidence="8">
    <location>
        <begin position="174"/>
        <end position="175"/>
    </location>
    <ligand>
        <name>ATP</name>
        <dbReference type="ChEBI" id="CHEBI:30616"/>
    </ligand>
</feature>
<comment type="catalytic activity">
    <reaction evidence="8">
        <text>(7R,8S)-7,8-diammoniononanoate + CO2 + ATP = (4R,5S)-dethiobiotin + ADP + phosphate + 3 H(+)</text>
        <dbReference type="Rhea" id="RHEA:15805"/>
        <dbReference type="ChEBI" id="CHEBI:15378"/>
        <dbReference type="ChEBI" id="CHEBI:16526"/>
        <dbReference type="ChEBI" id="CHEBI:30616"/>
        <dbReference type="ChEBI" id="CHEBI:43474"/>
        <dbReference type="ChEBI" id="CHEBI:149469"/>
        <dbReference type="ChEBI" id="CHEBI:149473"/>
        <dbReference type="ChEBI" id="CHEBI:456216"/>
        <dbReference type="EC" id="6.3.3.3"/>
    </reaction>
</comment>
<keyword evidence="3 8" id="KW-0479">Metal-binding</keyword>
<proteinExistence type="inferred from homology"/>
<evidence type="ECO:0000313" key="10">
    <source>
        <dbReference type="Proteomes" id="UP000044071"/>
    </source>
</evidence>
<dbReference type="EC" id="6.3.3.3" evidence="8"/>
<dbReference type="GO" id="GO:0005524">
    <property type="term" value="F:ATP binding"/>
    <property type="evidence" value="ECO:0007669"/>
    <property type="project" value="UniProtKB-UniRule"/>
</dbReference>
<dbReference type="PIRSF" id="PIRSF006755">
    <property type="entry name" value="DTB_synth"/>
    <property type="match status" value="1"/>
</dbReference>
<accession>A0A078KVI4</accession>
<keyword evidence="10" id="KW-1185">Reference proteome</keyword>
<feature type="binding site" evidence="8">
    <location>
        <position position="16"/>
    </location>
    <ligand>
        <name>Mg(2+)</name>
        <dbReference type="ChEBI" id="CHEBI:18420"/>
    </ligand>
</feature>
<dbReference type="Proteomes" id="UP000044071">
    <property type="component" value="Unassembled WGS sequence"/>
</dbReference>
<evidence type="ECO:0000256" key="6">
    <source>
        <dbReference type="ARBA" id="ARBA00022840"/>
    </source>
</evidence>
<comment type="subunit">
    <text evidence="8">Homodimer.</text>
</comment>
<dbReference type="SUPFAM" id="SSF52540">
    <property type="entry name" value="P-loop containing nucleoside triphosphate hydrolases"/>
    <property type="match status" value="1"/>
</dbReference>
<dbReference type="AlphaFoldDB" id="A0A078KVI4"/>
<dbReference type="STRING" id="1034943.BN59_02725"/>
<dbReference type="GO" id="GO:0042803">
    <property type="term" value="F:protein homodimerization activity"/>
    <property type="evidence" value="ECO:0007669"/>
    <property type="project" value="UniProtKB-ARBA"/>
</dbReference>
<comment type="caution">
    <text evidence="8">Lacks conserved residue(s) required for the propagation of feature annotation.</text>
</comment>
<dbReference type="Pfam" id="PF13500">
    <property type="entry name" value="AAA_26"/>
    <property type="match status" value="1"/>
</dbReference>
<dbReference type="OrthoDB" id="9802097at2"/>
<evidence type="ECO:0000313" key="9">
    <source>
        <dbReference type="EMBL" id="CDZ78415.1"/>
    </source>
</evidence>
<dbReference type="CDD" id="cd03109">
    <property type="entry name" value="DTBS"/>
    <property type="match status" value="1"/>
</dbReference>
<dbReference type="UniPathway" id="UPA00078">
    <property type="reaction ID" value="UER00161"/>
</dbReference>
<dbReference type="InterPro" id="IPR004472">
    <property type="entry name" value="DTB_synth_BioD"/>
</dbReference>
<comment type="subcellular location">
    <subcellularLocation>
        <location evidence="8">Cytoplasm</location>
    </subcellularLocation>
</comment>
<keyword evidence="4 8" id="KW-0547">Nucleotide-binding</keyword>
<feature type="binding site" evidence="8">
    <location>
        <position position="54"/>
    </location>
    <ligand>
        <name>Mg(2+)</name>
        <dbReference type="ChEBI" id="CHEBI:18420"/>
    </ligand>
</feature>
<name>A0A078KVI4_9GAMM</name>
<dbReference type="GO" id="GO:0009102">
    <property type="term" value="P:biotin biosynthetic process"/>
    <property type="evidence" value="ECO:0007669"/>
    <property type="project" value="UniProtKB-UniRule"/>
</dbReference>
<dbReference type="GO" id="GO:0004141">
    <property type="term" value="F:dethiobiotin synthase activity"/>
    <property type="evidence" value="ECO:0007669"/>
    <property type="project" value="UniProtKB-UniRule"/>
</dbReference>